<dbReference type="InterPro" id="IPR000782">
    <property type="entry name" value="FAS1_domain"/>
</dbReference>
<evidence type="ECO:0000313" key="4">
    <source>
        <dbReference type="Proteomes" id="UP000309016"/>
    </source>
</evidence>
<accession>A0A5B7X2E2</accession>
<proteinExistence type="predicted"/>
<keyword evidence="4" id="KW-1185">Reference proteome</keyword>
<protein>
    <submittedName>
        <fullName evidence="3">Fasciclin domain-containing protein</fullName>
    </submittedName>
</protein>
<dbReference type="EMBL" id="CP040812">
    <property type="protein sequence ID" value="QCY69666.1"/>
    <property type="molecule type" value="Genomic_DNA"/>
</dbReference>
<dbReference type="PROSITE" id="PS51257">
    <property type="entry name" value="PROKAR_LIPOPROTEIN"/>
    <property type="match status" value="1"/>
</dbReference>
<dbReference type="RefSeq" id="WP_139066231.1">
    <property type="nucleotide sequence ID" value="NZ_CP040812.1"/>
</dbReference>
<keyword evidence="1" id="KW-0175">Coiled coil</keyword>
<evidence type="ECO:0000256" key="1">
    <source>
        <dbReference type="SAM" id="Coils"/>
    </source>
</evidence>
<dbReference type="Proteomes" id="UP000309016">
    <property type="component" value="Chromosome"/>
</dbReference>
<evidence type="ECO:0000259" key="2">
    <source>
        <dbReference type="PROSITE" id="PS50213"/>
    </source>
</evidence>
<dbReference type="InterPro" id="IPR050904">
    <property type="entry name" value="Adhesion/Biosynth-related"/>
</dbReference>
<dbReference type="Pfam" id="PF02469">
    <property type="entry name" value="Fasciclin"/>
    <property type="match status" value="1"/>
</dbReference>
<dbReference type="PROSITE" id="PS50213">
    <property type="entry name" value="FAS1"/>
    <property type="match status" value="1"/>
</dbReference>
<sequence>MIRSYKFLAVALISIISFTACEDKEKKEQAESERMEMEQMEAEREAEMRANEEKMEMESNSIAAKAMGTEQLSTLVSALQAAELAQMMKEEAGPFTVFAPTNDAFAKIDQATLENLLKPENKEQLQTVLKYHVVSGEVMASDLAQQISANNGTYSFSTVEGAELTATMQGDNIVIKDGNGQTANIVQADVDASNGVVHIIDAVVMKKS</sequence>
<reference evidence="3 4" key="1">
    <citation type="submission" date="2019-06" db="EMBL/GenBank/DDBJ databases">
        <title>Complete genome sequence of Antarcticibacterium flavum KCTC 52984T from an Antarctic marine sediment.</title>
        <authorList>
            <person name="Lee Y.M."/>
            <person name="Shin S.C."/>
        </authorList>
    </citation>
    <scope>NUCLEOTIDE SEQUENCE [LARGE SCALE GENOMIC DNA]</scope>
    <source>
        <strain evidence="3 4">KCTC 52984</strain>
    </source>
</reference>
<name>A0A5B7X2E2_9FLAO</name>
<dbReference type="SMART" id="SM00554">
    <property type="entry name" value="FAS1"/>
    <property type="match status" value="1"/>
</dbReference>
<dbReference type="InterPro" id="IPR036378">
    <property type="entry name" value="FAS1_dom_sf"/>
</dbReference>
<dbReference type="FunFam" id="2.30.180.10:FF:000014">
    <property type="entry name" value="Stabilin 1"/>
    <property type="match status" value="1"/>
</dbReference>
<dbReference type="Gene3D" id="2.30.180.10">
    <property type="entry name" value="FAS1 domain"/>
    <property type="match status" value="1"/>
</dbReference>
<gene>
    <name evidence="3" type="ORF">FHG64_09795</name>
</gene>
<dbReference type="AlphaFoldDB" id="A0A5B7X2E2"/>
<dbReference type="SUPFAM" id="SSF82153">
    <property type="entry name" value="FAS1 domain"/>
    <property type="match status" value="1"/>
</dbReference>
<feature type="coiled-coil region" evidence="1">
    <location>
        <begin position="23"/>
        <end position="60"/>
    </location>
</feature>
<dbReference type="KEGG" id="afla:FHG64_09795"/>
<organism evidence="3 4">
    <name type="scientific">Antarcticibacterium flavum</name>
    <dbReference type="NCBI Taxonomy" id="2058175"/>
    <lineage>
        <taxon>Bacteria</taxon>
        <taxon>Pseudomonadati</taxon>
        <taxon>Bacteroidota</taxon>
        <taxon>Flavobacteriia</taxon>
        <taxon>Flavobacteriales</taxon>
        <taxon>Flavobacteriaceae</taxon>
        <taxon>Antarcticibacterium</taxon>
    </lineage>
</organism>
<dbReference type="OrthoDB" id="9800666at2"/>
<dbReference type="PANTHER" id="PTHR10900:SF77">
    <property type="entry name" value="FI19380P1"/>
    <property type="match status" value="1"/>
</dbReference>
<feature type="domain" description="FAS1" evidence="2">
    <location>
        <begin position="59"/>
        <end position="204"/>
    </location>
</feature>
<evidence type="ECO:0000313" key="3">
    <source>
        <dbReference type="EMBL" id="QCY69666.1"/>
    </source>
</evidence>
<dbReference type="PANTHER" id="PTHR10900">
    <property type="entry name" value="PERIOSTIN-RELATED"/>
    <property type="match status" value="1"/>
</dbReference>